<dbReference type="Proteomes" id="UP001165090">
    <property type="component" value="Unassembled WGS sequence"/>
</dbReference>
<sequence length="222" mass="25068">MSNLPTNVKIHVKDEFHPVSQINPIHLPHILNNCTKGQEGCVLEMTTVTEAIYEFLDHFDTGFVSVSAEELRTKINSRQASYLAAGFKDADFHMLDENSTRCAEINQIAINWALQNAPVKSVARYHSIGRQLVVGDDLGPYNVGPLWIWTSMSYKNQKDADGTLQRIVQSPTMRTPIPYSIKEAEGFHYCKVLSPARALEWMMVDSLRDDHASLQRGVHDEL</sequence>
<organism evidence="1 2">
    <name type="scientific">Volvox africanus</name>
    <dbReference type="NCBI Taxonomy" id="51714"/>
    <lineage>
        <taxon>Eukaryota</taxon>
        <taxon>Viridiplantae</taxon>
        <taxon>Chlorophyta</taxon>
        <taxon>core chlorophytes</taxon>
        <taxon>Chlorophyceae</taxon>
        <taxon>CS clade</taxon>
        <taxon>Chlamydomonadales</taxon>
        <taxon>Volvocaceae</taxon>
        <taxon>Volvox</taxon>
    </lineage>
</organism>
<reference evidence="1 2" key="1">
    <citation type="journal article" date="2023" name="IScience">
        <title>Expanded male sex-determining region conserved during the evolution of homothallism in the green alga Volvox.</title>
        <authorList>
            <person name="Yamamoto K."/>
            <person name="Matsuzaki R."/>
            <person name="Mahakham W."/>
            <person name="Heman W."/>
            <person name="Sekimoto H."/>
            <person name="Kawachi M."/>
            <person name="Minakuchi Y."/>
            <person name="Toyoda A."/>
            <person name="Nozaki H."/>
        </authorList>
    </citation>
    <scope>NUCLEOTIDE SEQUENCE [LARGE SCALE GENOMIC DNA]</scope>
    <source>
        <strain evidence="1 2">NIES-4468</strain>
    </source>
</reference>
<gene>
    <name evidence="1" type="ORF">VaNZ11_004872</name>
</gene>
<evidence type="ECO:0000313" key="1">
    <source>
        <dbReference type="EMBL" id="GLI62266.1"/>
    </source>
</evidence>
<protein>
    <submittedName>
        <fullName evidence="1">Uncharacterized protein</fullName>
    </submittedName>
</protein>
<dbReference type="EMBL" id="BSDZ01000011">
    <property type="protein sequence ID" value="GLI62266.1"/>
    <property type="molecule type" value="Genomic_DNA"/>
</dbReference>
<name>A0ABQ5RXC1_9CHLO</name>
<keyword evidence="2" id="KW-1185">Reference proteome</keyword>
<comment type="caution">
    <text evidence="1">The sequence shown here is derived from an EMBL/GenBank/DDBJ whole genome shotgun (WGS) entry which is preliminary data.</text>
</comment>
<accession>A0ABQ5RXC1</accession>
<evidence type="ECO:0000313" key="2">
    <source>
        <dbReference type="Proteomes" id="UP001165090"/>
    </source>
</evidence>
<proteinExistence type="predicted"/>